<feature type="domain" description="DUF5655" evidence="1">
    <location>
        <begin position="7"/>
        <end position="117"/>
    </location>
</feature>
<gene>
    <name evidence="2" type="ORF">GCM10022263_02310</name>
</gene>
<dbReference type="RefSeq" id="WP_218235081.1">
    <property type="nucleotide sequence ID" value="NZ_BAABBB010000003.1"/>
</dbReference>
<evidence type="ECO:0000259" key="1">
    <source>
        <dbReference type="Pfam" id="PF18899"/>
    </source>
</evidence>
<evidence type="ECO:0000313" key="2">
    <source>
        <dbReference type="EMBL" id="GAA3518122.1"/>
    </source>
</evidence>
<dbReference type="EMBL" id="BAABBB010000003">
    <property type="protein sequence ID" value="GAA3518122.1"/>
    <property type="molecule type" value="Genomic_DNA"/>
</dbReference>
<keyword evidence="3" id="KW-1185">Reference proteome</keyword>
<name>A0ABP6UQI3_9ACTN</name>
<protein>
    <recommendedName>
        <fullName evidence="1">DUF5655 domain-containing protein</fullName>
    </recommendedName>
</protein>
<dbReference type="Proteomes" id="UP001500301">
    <property type="component" value="Unassembled WGS sequence"/>
</dbReference>
<comment type="caution">
    <text evidence="2">The sequence shown here is derived from an EMBL/GenBank/DDBJ whole genome shotgun (WGS) entry which is preliminary data.</text>
</comment>
<reference evidence="3" key="1">
    <citation type="journal article" date="2019" name="Int. J. Syst. Evol. Microbiol.">
        <title>The Global Catalogue of Microorganisms (GCM) 10K type strain sequencing project: providing services to taxonomists for standard genome sequencing and annotation.</title>
        <authorList>
            <consortium name="The Broad Institute Genomics Platform"/>
            <consortium name="The Broad Institute Genome Sequencing Center for Infectious Disease"/>
            <person name="Wu L."/>
            <person name="Ma J."/>
        </authorList>
    </citation>
    <scope>NUCLEOTIDE SEQUENCE [LARGE SCALE GENOMIC DNA]</scope>
    <source>
        <strain evidence="3">JCM 17460</strain>
    </source>
</reference>
<accession>A0ABP6UQI3</accession>
<organism evidence="2 3">
    <name type="scientific">Nocardioides daeguensis</name>
    <dbReference type="NCBI Taxonomy" id="908359"/>
    <lineage>
        <taxon>Bacteria</taxon>
        <taxon>Bacillati</taxon>
        <taxon>Actinomycetota</taxon>
        <taxon>Actinomycetes</taxon>
        <taxon>Propionibacteriales</taxon>
        <taxon>Nocardioidaceae</taxon>
        <taxon>Nocardioides</taxon>
    </lineage>
</organism>
<dbReference type="Pfam" id="PF18899">
    <property type="entry name" value="DUF5655"/>
    <property type="match status" value="1"/>
</dbReference>
<proteinExistence type="predicted"/>
<dbReference type="InterPro" id="IPR043714">
    <property type="entry name" value="DUF5655"/>
</dbReference>
<sequence length="132" mass="14815">MTGAAEAFFAGDPLASRIHERVVAEVMAADGVETKVSRSQIAYRLSGRRGRTFALVWRPGRYLRSDVPLVLSLPLRERLDSPRFKQVVQVAARTWMHHLELRDPDEVDDEVRSWIRLARAEAGAGPAPRAAR</sequence>
<evidence type="ECO:0000313" key="3">
    <source>
        <dbReference type="Proteomes" id="UP001500301"/>
    </source>
</evidence>